<sequence>MRAVLWEGYLHKLKTKDPDSRCLGLTQETSNSSPSHPQPDSLMYEEEEEDVKPEPQMNGNASAKGFTSGSV</sequence>
<feature type="compositionally biased region" description="Polar residues" evidence="1">
    <location>
        <begin position="57"/>
        <end position="71"/>
    </location>
</feature>
<feature type="compositionally biased region" description="Polar residues" evidence="1">
    <location>
        <begin position="26"/>
        <end position="35"/>
    </location>
</feature>
<keyword evidence="3" id="KW-1185">Reference proteome</keyword>
<feature type="region of interest" description="Disordered" evidence="1">
    <location>
        <begin position="16"/>
        <end position="71"/>
    </location>
</feature>
<comment type="caution">
    <text evidence="2">The sequence shown here is derived from an EMBL/GenBank/DDBJ whole genome shotgun (WGS) entry which is preliminary data.</text>
</comment>
<organism evidence="2 3">
    <name type="scientific">Mauremys mutica</name>
    <name type="common">yellowpond turtle</name>
    <dbReference type="NCBI Taxonomy" id="74926"/>
    <lineage>
        <taxon>Eukaryota</taxon>
        <taxon>Metazoa</taxon>
        <taxon>Chordata</taxon>
        <taxon>Craniata</taxon>
        <taxon>Vertebrata</taxon>
        <taxon>Euteleostomi</taxon>
        <taxon>Archelosauria</taxon>
        <taxon>Testudinata</taxon>
        <taxon>Testudines</taxon>
        <taxon>Cryptodira</taxon>
        <taxon>Durocryptodira</taxon>
        <taxon>Testudinoidea</taxon>
        <taxon>Geoemydidae</taxon>
        <taxon>Geoemydinae</taxon>
        <taxon>Mauremys</taxon>
    </lineage>
</organism>
<evidence type="ECO:0000313" key="2">
    <source>
        <dbReference type="EMBL" id="KAH1169592.1"/>
    </source>
</evidence>
<name>A0A9D3WYU2_9SAUR</name>
<accession>A0A9D3WYU2</accession>
<dbReference type="AlphaFoldDB" id="A0A9D3WYU2"/>
<dbReference type="EMBL" id="JAHDVG010000484">
    <property type="protein sequence ID" value="KAH1169592.1"/>
    <property type="molecule type" value="Genomic_DNA"/>
</dbReference>
<proteinExistence type="predicted"/>
<evidence type="ECO:0000256" key="1">
    <source>
        <dbReference type="SAM" id="MobiDB-lite"/>
    </source>
</evidence>
<evidence type="ECO:0000313" key="3">
    <source>
        <dbReference type="Proteomes" id="UP000827986"/>
    </source>
</evidence>
<dbReference type="Proteomes" id="UP000827986">
    <property type="component" value="Unassembled WGS sequence"/>
</dbReference>
<reference evidence="2" key="1">
    <citation type="submission" date="2021-09" db="EMBL/GenBank/DDBJ databases">
        <title>The genome of Mauremys mutica provides insights into the evolution of semi-aquatic lifestyle.</title>
        <authorList>
            <person name="Gong S."/>
            <person name="Gao Y."/>
        </authorList>
    </citation>
    <scope>NUCLEOTIDE SEQUENCE</scope>
    <source>
        <strain evidence="2">MM-2020</strain>
        <tissue evidence="2">Muscle</tissue>
    </source>
</reference>
<gene>
    <name evidence="2" type="ORF">KIL84_000577</name>
</gene>
<protein>
    <submittedName>
        <fullName evidence="2">Uncharacterized protein</fullName>
    </submittedName>
</protein>